<dbReference type="Proteomes" id="UP000230842">
    <property type="component" value="Unassembled WGS sequence"/>
</dbReference>
<evidence type="ECO:0000313" key="2">
    <source>
        <dbReference type="EMBL" id="PJJ57599.1"/>
    </source>
</evidence>
<organism evidence="2 3">
    <name type="scientific">Mumia flava</name>
    <dbReference type="NCBI Taxonomy" id="1348852"/>
    <lineage>
        <taxon>Bacteria</taxon>
        <taxon>Bacillati</taxon>
        <taxon>Actinomycetota</taxon>
        <taxon>Actinomycetes</taxon>
        <taxon>Propionibacteriales</taxon>
        <taxon>Nocardioidaceae</taxon>
        <taxon>Mumia</taxon>
    </lineage>
</organism>
<evidence type="ECO:0000256" key="1">
    <source>
        <dbReference type="SAM" id="MobiDB-lite"/>
    </source>
</evidence>
<proteinExistence type="predicted"/>
<accession>A0A0B2BQW9</accession>
<comment type="caution">
    <text evidence="2">The sequence shown here is derived from an EMBL/GenBank/DDBJ whole genome shotgun (WGS) entry which is preliminary data.</text>
</comment>
<name>A0A0B2BQW9_9ACTN</name>
<dbReference type="EMBL" id="PGEZ01000001">
    <property type="protein sequence ID" value="PJJ57599.1"/>
    <property type="molecule type" value="Genomic_DNA"/>
</dbReference>
<gene>
    <name evidence="2" type="ORF">CLV56_1834</name>
</gene>
<feature type="region of interest" description="Disordered" evidence="1">
    <location>
        <begin position="1"/>
        <end position="27"/>
    </location>
</feature>
<sequence length="68" mass="7167">MCQDADTAARTGRRSLGSSPVTRAGRVGGAITMVTTHEAAGATKVRARGPRKVRLRGADGGYEDLRRI</sequence>
<dbReference type="AlphaFoldDB" id="A0A0B2BQW9"/>
<reference evidence="2 3" key="1">
    <citation type="submission" date="2017-11" db="EMBL/GenBank/DDBJ databases">
        <title>Genomic Encyclopedia of Archaeal and Bacterial Type Strains, Phase II (KMG-II): From Individual Species to Whole Genera.</title>
        <authorList>
            <person name="Goeker M."/>
        </authorList>
    </citation>
    <scope>NUCLEOTIDE SEQUENCE [LARGE SCALE GENOMIC DNA]</scope>
    <source>
        <strain evidence="2 3">DSM 27763</strain>
    </source>
</reference>
<evidence type="ECO:0000313" key="3">
    <source>
        <dbReference type="Proteomes" id="UP000230842"/>
    </source>
</evidence>
<protein>
    <submittedName>
        <fullName evidence="2">Uncharacterized protein</fullName>
    </submittedName>
</protein>
<keyword evidence="3" id="KW-1185">Reference proteome</keyword>